<dbReference type="GO" id="GO:0046872">
    <property type="term" value="F:metal ion binding"/>
    <property type="evidence" value="ECO:0007669"/>
    <property type="project" value="UniProtKB-KW"/>
</dbReference>
<evidence type="ECO:0000256" key="6">
    <source>
        <dbReference type="ARBA" id="ARBA00022840"/>
    </source>
</evidence>
<evidence type="ECO:0000256" key="2">
    <source>
        <dbReference type="ARBA" id="ARBA00022723"/>
    </source>
</evidence>
<evidence type="ECO:0000313" key="16">
    <source>
        <dbReference type="Proteomes" id="UP000304840"/>
    </source>
</evidence>
<dbReference type="GO" id="GO:0043138">
    <property type="term" value="F:3'-5' DNA helicase activity"/>
    <property type="evidence" value="ECO:0007669"/>
    <property type="project" value="UniProtKB-EC"/>
</dbReference>
<dbReference type="NCBIfam" id="TIGR00614">
    <property type="entry name" value="recQ_fam"/>
    <property type="match status" value="1"/>
</dbReference>
<evidence type="ECO:0000256" key="7">
    <source>
        <dbReference type="ARBA" id="ARBA00023125"/>
    </source>
</evidence>
<keyword evidence="2" id="KW-0479">Metal-binding</keyword>
<dbReference type="Pfam" id="PF16124">
    <property type="entry name" value="RecQ_Zn_bind"/>
    <property type="match status" value="1"/>
</dbReference>
<evidence type="ECO:0000256" key="8">
    <source>
        <dbReference type="ARBA" id="ARBA00023235"/>
    </source>
</evidence>
<evidence type="ECO:0000259" key="13">
    <source>
        <dbReference type="PROSITE" id="PS51192"/>
    </source>
</evidence>
<dbReference type="PROSITE" id="PS51192">
    <property type="entry name" value="HELICASE_ATP_BIND_1"/>
    <property type="match status" value="1"/>
</dbReference>
<dbReference type="PANTHER" id="PTHR13710">
    <property type="entry name" value="DNA HELICASE RECQ FAMILY MEMBER"/>
    <property type="match status" value="1"/>
</dbReference>
<dbReference type="Pfam" id="PF00270">
    <property type="entry name" value="DEAD"/>
    <property type="match status" value="1"/>
</dbReference>
<dbReference type="Pfam" id="PF00271">
    <property type="entry name" value="Helicase_C"/>
    <property type="match status" value="1"/>
</dbReference>
<comment type="catalytic activity">
    <reaction evidence="9">
        <text>Couples ATP hydrolysis with the unwinding of duplex DNA by translocating in the 3'-5' direction.</text>
        <dbReference type="EC" id="5.6.2.4"/>
    </reaction>
</comment>
<name>A0AAI8CF77_9FLAO</name>
<evidence type="ECO:0000256" key="9">
    <source>
        <dbReference type="ARBA" id="ARBA00034617"/>
    </source>
</evidence>
<accession>A0AAI8CF77</accession>
<dbReference type="EC" id="5.6.2.4" evidence="10"/>
<keyword evidence="4" id="KW-0378">Hydrolase</keyword>
<dbReference type="GO" id="GO:0009378">
    <property type="term" value="F:four-way junction helicase activity"/>
    <property type="evidence" value="ECO:0007669"/>
    <property type="project" value="TreeGrafter"/>
</dbReference>
<evidence type="ECO:0000259" key="14">
    <source>
        <dbReference type="PROSITE" id="PS51194"/>
    </source>
</evidence>
<keyword evidence="8" id="KW-0413">Isomerase</keyword>
<dbReference type="EMBL" id="CP010992">
    <property type="protein sequence ID" value="AMO18974.1"/>
    <property type="molecule type" value="Genomic_DNA"/>
</dbReference>
<dbReference type="InterPro" id="IPR014001">
    <property type="entry name" value="Helicase_ATP-bd"/>
</dbReference>
<evidence type="ECO:0000256" key="11">
    <source>
        <dbReference type="ARBA" id="ARBA00044535"/>
    </source>
</evidence>
<dbReference type="GO" id="GO:0030894">
    <property type="term" value="C:replisome"/>
    <property type="evidence" value="ECO:0007669"/>
    <property type="project" value="TreeGrafter"/>
</dbReference>
<dbReference type="Gene3D" id="3.40.50.300">
    <property type="entry name" value="P-loop containing nucleotide triphosphate hydrolases"/>
    <property type="match status" value="2"/>
</dbReference>
<dbReference type="GO" id="GO:0003677">
    <property type="term" value="F:DNA binding"/>
    <property type="evidence" value="ECO:0007669"/>
    <property type="project" value="UniProtKB-KW"/>
</dbReference>
<evidence type="ECO:0000256" key="4">
    <source>
        <dbReference type="ARBA" id="ARBA00022801"/>
    </source>
</evidence>
<dbReference type="InterPro" id="IPR001650">
    <property type="entry name" value="Helicase_C-like"/>
</dbReference>
<evidence type="ECO:0000256" key="12">
    <source>
        <dbReference type="ARBA" id="ARBA00044550"/>
    </source>
</evidence>
<dbReference type="AlphaFoldDB" id="A0AAI8CF77"/>
<organism evidence="15 16">
    <name type="scientific">Flavobacterium columnare</name>
    <dbReference type="NCBI Taxonomy" id="996"/>
    <lineage>
        <taxon>Bacteria</taxon>
        <taxon>Pseudomonadati</taxon>
        <taxon>Bacteroidota</taxon>
        <taxon>Flavobacteriia</taxon>
        <taxon>Flavobacteriales</taxon>
        <taxon>Flavobacteriaceae</taxon>
        <taxon>Flavobacterium</taxon>
    </lineage>
</organism>
<dbReference type="GO" id="GO:0006310">
    <property type="term" value="P:DNA recombination"/>
    <property type="evidence" value="ECO:0007669"/>
    <property type="project" value="InterPro"/>
</dbReference>
<dbReference type="SUPFAM" id="SSF52540">
    <property type="entry name" value="P-loop containing nucleoside triphosphate hydrolases"/>
    <property type="match status" value="1"/>
</dbReference>
<protein>
    <recommendedName>
        <fullName evidence="11">ATP-dependent DNA helicase RecQ</fullName>
        <ecNumber evidence="10">5.6.2.4</ecNumber>
    </recommendedName>
    <alternativeName>
        <fullName evidence="12">DNA 3'-5' helicase RecQ</fullName>
    </alternativeName>
</protein>
<dbReference type="InterPro" id="IPR011545">
    <property type="entry name" value="DEAD/DEAH_box_helicase_dom"/>
</dbReference>
<dbReference type="FunFam" id="3.40.50.300:FF:000296">
    <property type="entry name" value="ATP-dependent DNA helicase RecQ"/>
    <property type="match status" value="1"/>
</dbReference>
<comment type="similarity">
    <text evidence="1">Belongs to the helicase family. RecQ subfamily.</text>
</comment>
<evidence type="ECO:0000256" key="5">
    <source>
        <dbReference type="ARBA" id="ARBA00022806"/>
    </source>
</evidence>
<dbReference type="CDD" id="cd17920">
    <property type="entry name" value="DEXHc_RecQ"/>
    <property type="match status" value="1"/>
</dbReference>
<evidence type="ECO:0000256" key="1">
    <source>
        <dbReference type="ARBA" id="ARBA00005446"/>
    </source>
</evidence>
<dbReference type="InterPro" id="IPR004589">
    <property type="entry name" value="DNA_helicase_ATP-dep_RecQ"/>
</dbReference>
<feature type="domain" description="Helicase C-terminal" evidence="14">
    <location>
        <begin position="217"/>
        <end position="363"/>
    </location>
</feature>
<keyword evidence="3" id="KW-0547">Nucleotide-binding</keyword>
<dbReference type="Gene3D" id="1.10.10.10">
    <property type="entry name" value="Winged helix-like DNA-binding domain superfamily/Winged helix DNA-binding domain"/>
    <property type="match status" value="1"/>
</dbReference>
<dbReference type="RefSeq" id="WP_014165080.1">
    <property type="nucleotide sequence ID" value="NZ_CP010992.1"/>
</dbReference>
<sequence>MQKTLEILQKYWGYDSFRPVQDEVVQSVLEGHDTFALLPTGGGKSLCFQVPAMISGGLCLVVSPLVALMKDQVGQLQKRGIKAIALTGGTHADELIQLLDNCQFGNYHFLYLSPERLEQDWVLERIKSLPIHLIAVDEAHCVSQWGYDFRPSYLKINTLKKAFPKVPFIALTASATPEVQQDILLNLGLINPKIFKKSFSRDNLSYHVIKSEDKLYKIKQILLKNPEPSIIYVRNRKLCLDYANQLNSLGFSATYYHGGLLPKDKEKNMESWMNESRLIMVATNAFGMGIDKPNVKTVIHVNLPENLESYYQEAGRAGRAGQKAFAIMIASYNDIIHAQEQFVTVLPDVVFLKEIYKKLCNYFQIPYGEGINEEFTFSLNRFCTHYNFPILKTFNALQFLDRQGIISLSNEQSEKVQLQFIVESKEVIRYISFHPDEEAIITTILRNYPGIFEIQTNINTSFVAKQAFCKEEKVFNLLQKLKEQNMVHLLIIQNESKITFLEVREDDRTINRIAKYLEKQNLTKKSQLAAVVAYVNDQNQCKSKLILTYFGEIGVADCGSCSYCLKKNKKIYNKEHLTEELLKILKTEKLSSREILEKINIEEKILFEILKEMLEYNMIELDHKNQFILK</sequence>
<dbReference type="GO" id="GO:0016787">
    <property type="term" value="F:hydrolase activity"/>
    <property type="evidence" value="ECO:0007669"/>
    <property type="project" value="UniProtKB-KW"/>
</dbReference>
<dbReference type="SMART" id="SM00487">
    <property type="entry name" value="DEXDc"/>
    <property type="match status" value="1"/>
</dbReference>
<keyword evidence="7" id="KW-0238">DNA-binding</keyword>
<dbReference type="InterPro" id="IPR032284">
    <property type="entry name" value="RecQ_Zn-bd"/>
</dbReference>
<feature type="domain" description="Helicase ATP-binding" evidence="13">
    <location>
        <begin position="25"/>
        <end position="193"/>
    </location>
</feature>
<dbReference type="GO" id="GO:0043590">
    <property type="term" value="C:bacterial nucleoid"/>
    <property type="evidence" value="ECO:0007669"/>
    <property type="project" value="TreeGrafter"/>
</dbReference>
<keyword evidence="6" id="KW-0067">ATP-binding</keyword>
<keyword evidence="5 15" id="KW-0347">Helicase</keyword>
<dbReference type="InterPro" id="IPR036388">
    <property type="entry name" value="WH-like_DNA-bd_sf"/>
</dbReference>
<dbReference type="Proteomes" id="UP000304840">
    <property type="component" value="Chromosome"/>
</dbReference>
<dbReference type="PROSITE" id="PS51194">
    <property type="entry name" value="HELICASE_CTER"/>
    <property type="match status" value="1"/>
</dbReference>
<reference evidence="15 16" key="2">
    <citation type="submission" date="2019-05" db="EMBL/GenBank/DDBJ databases">
        <authorList>
            <person name="Ravantti J.J."/>
        </authorList>
    </citation>
    <scope>NUCLEOTIDE SEQUENCE [LARGE SCALE GENOMIC DNA]</scope>
    <source>
        <strain evidence="15 16">B185</strain>
    </source>
</reference>
<evidence type="ECO:0000256" key="10">
    <source>
        <dbReference type="ARBA" id="ARBA00034808"/>
    </source>
</evidence>
<evidence type="ECO:0000256" key="3">
    <source>
        <dbReference type="ARBA" id="ARBA00022741"/>
    </source>
</evidence>
<dbReference type="InterPro" id="IPR027417">
    <property type="entry name" value="P-loop_NTPase"/>
</dbReference>
<dbReference type="PANTHER" id="PTHR13710:SF105">
    <property type="entry name" value="ATP-DEPENDENT DNA HELICASE Q1"/>
    <property type="match status" value="1"/>
</dbReference>
<dbReference type="SMART" id="SM00490">
    <property type="entry name" value="HELICc"/>
    <property type="match status" value="1"/>
</dbReference>
<dbReference type="GO" id="GO:0006281">
    <property type="term" value="P:DNA repair"/>
    <property type="evidence" value="ECO:0007669"/>
    <property type="project" value="TreeGrafter"/>
</dbReference>
<gene>
    <name evidence="15" type="ORF">UN65_00100</name>
</gene>
<dbReference type="GO" id="GO:0005524">
    <property type="term" value="F:ATP binding"/>
    <property type="evidence" value="ECO:0007669"/>
    <property type="project" value="UniProtKB-KW"/>
</dbReference>
<evidence type="ECO:0000313" key="15">
    <source>
        <dbReference type="EMBL" id="AMO18974.1"/>
    </source>
</evidence>
<proteinExistence type="inferred from homology"/>
<reference evidence="16" key="1">
    <citation type="submission" date="2016-03" db="EMBL/GenBank/DDBJ databases">
        <title>Flavobacterium columnare strain B185, complete genome.</title>
        <authorList>
            <person name="Sundberg L.-R."/>
            <person name="Papponen P."/>
            <person name="Laanto E."/>
        </authorList>
    </citation>
    <scope>NUCLEOTIDE SEQUENCE [LARGE SCALE GENOMIC DNA]</scope>
    <source>
        <strain evidence="16">B185</strain>
    </source>
</reference>
<dbReference type="GO" id="GO:0005737">
    <property type="term" value="C:cytoplasm"/>
    <property type="evidence" value="ECO:0007669"/>
    <property type="project" value="TreeGrafter"/>
</dbReference>